<name>A0A5J5HQD4_9BACI</name>
<dbReference type="Gene3D" id="3.30.450.90">
    <property type="match status" value="1"/>
</dbReference>
<dbReference type="PANTHER" id="PTHR30486">
    <property type="entry name" value="TWITCHING MOTILITY PROTEIN PILT"/>
    <property type="match status" value="1"/>
</dbReference>
<dbReference type="Gene3D" id="3.40.50.300">
    <property type="entry name" value="P-loop containing nucleotide triphosphate hydrolases"/>
    <property type="match status" value="1"/>
</dbReference>
<dbReference type="InterPro" id="IPR006321">
    <property type="entry name" value="PilT/PilU"/>
</dbReference>
<evidence type="ECO:0000256" key="1">
    <source>
        <dbReference type="ARBA" id="ARBA00006611"/>
    </source>
</evidence>
<dbReference type="NCBIfam" id="TIGR01420">
    <property type="entry name" value="pilT_fam"/>
    <property type="match status" value="1"/>
</dbReference>
<dbReference type="GO" id="GO:0005524">
    <property type="term" value="F:ATP binding"/>
    <property type="evidence" value="ECO:0007669"/>
    <property type="project" value="InterPro"/>
</dbReference>
<comment type="similarity">
    <text evidence="1">Belongs to the GSP E family.</text>
</comment>
<protein>
    <submittedName>
        <fullName evidence="3">Type IV pilus twitching motility protein PilT</fullName>
    </submittedName>
</protein>
<dbReference type="GO" id="GO:0016887">
    <property type="term" value="F:ATP hydrolysis activity"/>
    <property type="evidence" value="ECO:0007669"/>
    <property type="project" value="InterPro"/>
</dbReference>
<dbReference type="InterPro" id="IPR027417">
    <property type="entry name" value="P-loop_NTPase"/>
</dbReference>
<organism evidence="3 4">
    <name type="scientific">Niallia endozanthoxylica</name>
    <dbReference type="NCBI Taxonomy" id="2036016"/>
    <lineage>
        <taxon>Bacteria</taxon>
        <taxon>Bacillati</taxon>
        <taxon>Bacillota</taxon>
        <taxon>Bacilli</taxon>
        <taxon>Bacillales</taxon>
        <taxon>Bacillaceae</taxon>
        <taxon>Niallia</taxon>
    </lineage>
</organism>
<accession>A0A5J5HQD4</accession>
<dbReference type="InterPro" id="IPR001482">
    <property type="entry name" value="T2SS/T4SS_dom"/>
</dbReference>
<dbReference type="InterPro" id="IPR003593">
    <property type="entry name" value="AAA+_ATPase"/>
</dbReference>
<sequence>MKEKIDHILRVSFELKASDIHLTVGVPPIIRINGELKQLGKEVLNPHDTEEMAQAIIPMNMWETFKETGELDFSYGIPGVSRFRVNTYFQRSCISLALRVVPSRIPTLEELKMPDVLKKIAEKPQGLVLVTGPTGSGKSTTLASIIQYMNQTMRKHIITLEDPIEYLHKHGHSIIDQREVGFDTKDFANGLRASLRQDPDVILVGEMRDLETIQTAITAAETGHLVFGTLHTSSAPTTINRMIDVFPPSQQQQIRIQLASVLVSVISQRLFQTADRQGRRAATEILINNSAVANLIRNEKIHQIANVMQTSRAAGMHTLETSIMELIQSGAISKETAEPYLQESMS</sequence>
<dbReference type="OrthoDB" id="9808272at2"/>
<keyword evidence="4" id="KW-1185">Reference proteome</keyword>
<comment type="caution">
    <text evidence="3">The sequence shown here is derived from an EMBL/GenBank/DDBJ whole genome shotgun (WGS) entry which is preliminary data.</text>
</comment>
<gene>
    <name evidence="3" type="ORF">F4V44_13635</name>
</gene>
<dbReference type="Proteomes" id="UP000326671">
    <property type="component" value="Unassembled WGS sequence"/>
</dbReference>
<evidence type="ECO:0000313" key="4">
    <source>
        <dbReference type="Proteomes" id="UP000326671"/>
    </source>
</evidence>
<dbReference type="InterPro" id="IPR050921">
    <property type="entry name" value="T4SS_GSP_E_ATPase"/>
</dbReference>
<dbReference type="Pfam" id="PF00437">
    <property type="entry name" value="T2SSE"/>
    <property type="match status" value="1"/>
</dbReference>
<evidence type="ECO:0000313" key="3">
    <source>
        <dbReference type="EMBL" id="KAA9023138.1"/>
    </source>
</evidence>
<dbReference type="PROSITE" id="PS00662">
    <property type="entry name" value="T2SP_E"/>
    <property type="match status" value="1"/>
</dbReference>
<dbReference type="CDD" id="cd01131">
    <property type="entry name" value="PilT"/>
    <property type="match status" value="1"/>
</dbReference>
<proteinExistence type="inferred from homology"/>
<dbReference type="AlphaFoldDB" id="A0A5J5HQD4"/>
<feature type="domain" description="Bacterial type II secretion system protein E" evidence="2">
    <location>
        <begin position="195"/>
        <end position="209"/>
    </location>
</feature>
<reference evidence="3 4" key="1">
    <citation type="submission" date="2019-09" db="EMBL/GenBank/DDBJ databases">
        <title>Whole genome sequences of isolates from the Mars Exploration Rovers.</title>
        <authorList>
            <person name="Seuylemezian A."/>
            <person name="Vaishampayan P."/>
        </authorList>
    </citation>
    <scope>NUCLEOTIDE SEQUENCE [LARGE SCALE GENOMIC DNA]</scope>
    <source>
        <strain evidence="3 4">MER_TA_151</strain>
    </source>
</reference>
<evidence type="ECO:0000259" key="2">
    <source>
        <dbReference type="PROSITE" id="PS00662"/>
    </source>
</evidence>
<dbReference type="SUPFAM" id="SSF52540">
    <property type="entry name" value="P-loop containing nucleoside triphosphate hydrolases"/>
    <property type="match status" value="1"/>
</dbReference>
<dbReference type="EMBL" id="VYKL01000020">
    <property type="protein sequence ID" value="KAA9023138.1"/>
    <property type="molecule type" value="Genomic_DNA"/>
</dbReference>
<dbReference type="SMART" id="SM00382">
    <property type="entry name" value="AAA"/>
    <property type="match status" value="1"/>
</dbReference>
<dbReference type="RefSeq" id="WP_150440576.1">
    <property type="nucleotide sequence ID" value="NZ_VYKL01000020.1"/>
</dbReference>